<dbReference type="EMBL" id="WMBT01000004">
    <property type="protein sequence ID" value="MTE00387.1"/>
    <property type="molecule type" value="Genomic_DNA"/>
</dbReference>
<gene>
    <name evidence="2" type="ORF">GIY56_08815</name>
</gene>
<keyword evidence="3" id="KW-1185">Reference proteome</keyword>
<evidence type="ECO:0000313" key="3">
    <source>
        <dbReference type="Proteomes" id="UP000481417"/>
    </source>
</evidence>
<name>A0A6L6HMJ3_9RHOB</name>
<feature type="region of interest" description="Disordered" evidence="1">
    <location>
        <begin position="1"/>
        <end position="34"/>
    </location>
</feature>
<accession>A0A6L6HMJ3</accession>
<organism evidence="2 3">
    <name type="scientific">Paracoccus lichenicola</name>
    <dbReference type="NCBI Taxonomy" id="2665644"/>
    <lineage>
        <taxon>Bacteria</taxon>
        <taxon>Pseudomonadati</taxon>
        <taxon>Pseudomonadota</taxon>
        <taxon>Alphaproteobacteria</taxon>
        <taxon>Rhodobacterales</taxon>
        <taxon>Paracoccaceae</taxon>
        <taxon>Paracoccus</taxon>
    </lineage>
</organism>
<protein>
    <recommendedName>
        <fullName evidence="4">Protein BatD</fullName>
    </recommendedName>
</protein>
<feature type="compositionally biased region" description="Basic residues" evidence="1">
    <location>
        <begin position="1"/>
        <end position="10"/>
    </location>
</feature>
<dbReference type="Proteomes" id="UP000481417">
    <property type="component" value="Unassembled WGS sequence"/>
</dbReference>
<dbReference type="AlphaFoldDB" id="A0A6L6HMJ3"/>
<dbReference type="PANTHER" id="PTHR40940:SF1">
    <property type="entry name" value="PROTEIN BATD"/>
    <property type="match status" value="1"/>
</dbReference>
<dbReference type="InterPro" id="IPR025738">
    <property type="entry name" value="BatD"/>
</dbReference>
<evidence type="ECO:0000256" key="1">
    <source>
        <dbReference type="SAM" id="MobiDB-lite"/>
    </source>
</evidence>
<evidence type="ECO:0000313" key="2">
    <source>
        <dbReference type="EMBL" id="MTE00387.1"/>
    </source>
</evidence>
<evidence type="ECO:0008006" key="4">
    <source>
        <dbReference type="Google" id="ProtNLM"/>
    </source>
</evidence>
<comment type="caution">
    <text evidence="2">The sequence shown here is derived from an EMBL/GenBank/DDBJ whole genome shotgun (WGS) entry which is preliminary data.</text>
</comment>
<reference evidence="2 3" key="1">
    <citation type="submission" date="2019-11" db="EMBL/GenBank/DDBJ databases">
        <authorList>
            <person name="Lang L."/>
        </authorList>
    </citation>
    <scope>NUCLEOTIDE SEQUENCE [LARGE SCALE GENOMIC DNA]</scope>
    <source>
        <strain evidence="2 3">YIM 132242</strain>
    </source>
</reference>
<proteinExistence type="predicted"/>
<sequence>MAGHHHRRPRRVPEAAHPRRVRPPRADGPDPPRGGRSMVMRAFLAWLMLASVALAQGDTRLMILHDHGNPVVSEMVELTIRGEYDLTVSLEDMEFPNSPDYDWIQVARDDWHKERVNGRLLQIFERKVALFPRREGALTVGPIDHKLTFVQDNGQRAETTVTAAPITLGVKPFPTDAPPLSASQLTLTDELSADPGRLQKNEILTRRVTVEALGALAHHLPVRPDLSEPWLILFSQPEHRETVLTEAGPVARVVWEWQLRPRTGEPAILHAEAFSWFDTDSRQIEVAPLKPIPFGFAGFGSNFGASDQGTWRGWPLAVLALGGGIAASLGLMLQGRGLLPAAAIRARIRRLLPGPHARAMRRAAAEGDLPALRDAVDRHLRWRDQRPPALLADLDRQLYAPDPPPGFDAPRWLAAFRRTLRQA</sequence>
<dbReference type="PANTHER" id="PTHR40940">
    <property type="entry name" value="PROTEIN BATD-RELATED"/>
    <property type="match status" value="1"/>
</dbReference>